<dbReference type="PROSITE" id="PS50889">
    <property type="entry name" value="S4"/>
    <property type="match status" value="1"/>
</dbReference>
<feature type="domain" description="RNA-binding S4" evidence="6">
    <location>
        <begin position="10"/>
        <end position="72"/>
    </location>
</feature>
<dbReference type="InterPro" id="IPR002942">
    <property type="entry name" value="S4_RNA-bd"/>
</dbReference>
<evidence type="ECO:0000256" key="2">
    <source>
        <dbReference type="ARBA" id="ARBA00022884"/>
    </source>
</evidence>
<proteinExistence type="inferred from homology"/>
<dbReference type="CDD" id="cd00165">
    <property type="entry name" value="S4"/>
    <property type="match status" value="1"/>
</dbReference>
<dbReference type="InterPro" id="IPR025708">
    <property type="entry name" value="HSP15"/>
</dbReference>
<feature type="region of interest" description="Disordered" evidence="5">
    <location>
        <begin position="90"/>
        <end position="137"/>
    </location>
</feature>
<dbReference type="AlphaFoldDB" id="A0A367WYQ0"/>
<dbReference type="OrthoDB" id="9797176at2"/>
<evidence type="ECO:0000313" key="8">
    <source>
        <dbReference type="Proteomes" id="UP000252255"/>
    </source>
</evidence>
<reference evidence="7 8" key="1">
    <citation type="submission" date="2014-07" db="EMBL/GenBank/DDBJ databases">
        <title>Draft genome sequence of Thalassospira profundimaris PR54-5.</title>
        <authorList>
            <person name="Lai Q."/>
            <person name="Shao Z."/>
        </authorList>
    </citation>
    <scope>NUCLEOTIDE SEQUENCE [LARGE SCALE GENOMIC DNA]</scope>
    <source>
        <strain evidence="7 8">PR54-5</strain>
    </source>
</reference>
<dbReference type="Pfam" id="PF01479">
    <property type="entry name" value="S4"/>
    <property type="match status" value="1"/>
</dbReference>
<dbReference type="Gene3D" id="3.10.290.10">
    <property type="entry name" value="RNA-binding S4 domain"/>
    <property type="match status" value="1"/>
</dbReference>
<sequence length="137" mass="15079">MAVKEQTEKLRIDKWLWHARFYKTRSLASKACQSGHIVLNGQSVSKASVSVVAGDRLQFFQGPHLRVVEVVALGERRGPAPEAQALYVDHSPPRMPKKEVASDIRTAPVAEREAGAGRPTKAERRALDRLRGDGDVG</sequence>
<gene>
    <name evidence="7" type="ORF">TH30_11985</name>
</gene>
<feature type="compositionally biased region" description="Basic and acidic residues" evidence="5">
    <location>
        <begin position="110"/>
        <end position="137"/>
    </location>
</feature>
<comment type="similarity">
    <text evidence="1">Belongs to the HSP15 family.</text>
</comment>
<evidence type="ECO:0000256" key="5">
    <source>
        <dbReference type="SAM" id="MobiDB-lite"/>
    </source>
</evidence>
<comment type="caution">
    <text evidence="7">The sequence shown here is derived from an EMBL/GenBank/DDBJ whole genome shotgun (WGS) entry which is preliminary data.</text>
</comment>
<dbReference type="GO" id="GO:0043023">
    <property type="term" value="F:ribosomal large subunit binding"/>
    <property type="evidence" value="ECO:0007669"/>
    <property type="project" value="InterPro"/>
</dbReference>
<dbReference type="SMART" id="SM00363">
    <property type="entry name" value="S4"/>
    <property type="match status" value="1"/>
</dbReference>
<keyword evidence="2 4" id="KW-0694">RNA-binding</keyword>
<protein>
    <submittedName>
        <fullName evidence="7">tRNA synthetase RNA-binding protein</fullName>
    </submittedName>
</protein>
<dbReference type="GO" id="GO:0004812">
    <property type="term" value="F:aminoacyl-tRNA ligase activity"/>
    <property type="evidence" value="ECO:0007669"/>
    <property type="project" value="UniProtKB-KW"/>
</dbReference>
<accession>A0A367WYQ0</accession>
<evidence type="ECO:0000259" key="6">
    <source>
        <dbReference type="SMART" id="SM00363"/>
    </source>
</evidence>
<dbReference type="Proteomes" id="UP000252255">
    <property type="component" value="Unassembled WGS sequence"/>
</dbReference>
<dbReference type="GO" id="GO:0034605">
    <property type="term" value="P:cellular response to heat"/>
    <property type="evidence" value="ECO:0007669"/>
    <property type="project" value="InterPro"/>
</dbReference>
<dbReference type="EMBL" id="JPWI01000006">
    <property type="protein sequence ID" value="RCK45850.1"/>
    <property type="molecule type" value="Genomic_DNA"/>
</dbReference>
<dbReference type="InterPro" id="IPR036986">
    <property type="entry name" value="S4_RNA-bd_sf"/>
</dbReference>
<dbReference type="GO" id="GO:0003727">
    <property type="term" value="F:single-stranded RNA binding"/>
    <property type="evidence" value="ECO:0007669"/>
    <property type="project" value="InterPro"/>
</dbReference>
<dbReference type="RefSeq" id="WP_114098252.1">
    <property type="nucleotide sequence ID" value="NZ_JPWI01000006.1"/>
</dbReference>
<keyword evidence="3" id="KW-0238">DNA-binding</keyword>
<dbReference type="PIRSF" id="PIRSF016821">
    <property type="entry name" value="HSP15"/>
    <property type="match status" value="1"/>
</dbReference>
<evidence type="ECO:0000256" key="3">
    <source>
        <dbReference type="ARBA" id="ARBA00023125"/>
    </source>
</evidence>
<dbReference type="GO" id="GO:0003677">
    <property type="term" value="F:DNA binding"/>
    <property type="evidence" value="ECO:0007669"/>
    <property type="project" value="UniProtKB-KW"/>
</dbReference>
<name>A0A367WYQ0_9PROT</name>
<evidence type="ECO:0000256" key="4">
    <source>
        <dbReference type="PROSITE-ProRule" id="PRU00182"/>
    </source>
</evidence>
<organism evidence="7 8">
    <name type="scientific">Thalassospira profundimaris</name>
    <dbReference type="NCBI Taxonomy" id="502049"/>
    <lineage>
        <taxon>Bacteria</taxon>
        <taxon>Pseudomonadati</taxon>
        <taxon>Pseudomonadota</taxon>
        <taxon>Alphaproteobacteria</taxon>
        <taxon>Rhodospirillales</taxon>
        <taxon>Thalassospiraceae</taxon>
        <taxon>Thalassospira</taxon>
    </lineage>
</organism>
<keyword evidence="7" id="KW-0030">Aminoacyl-tRNA synthetase</keyword>
<keyword evidence="7" id="KW-0436">Ligase</keyword>
<evidence type="ECO:0000313" key="7">
    <source>
        <dbReference type="EMBL" id="RCK45850.1"/>
    </source>
</evidence>
<dbReference type="SUPFAM" id="SSF55174">
    <property type="entry name" value="Alpha-L RNA-binding motif"/>
    <property type="match status" value="1"/>
</dbReference>
<evidence type="ECO:0000256" key="1">
    <source>
        <dbReference type="ARBA" id="ARBA00008396"/>
    </source>
</evidence>